<dbReference type="PROSITE" id="PS00028">
    <property type="entry name" value="ZINC_FINGER_C2H2_1"/>
    <property type="match status" value="2"/>
</dbReference>
<evidence type="ECO:0000256" key="3">
    <source>
        <dbReference type="ARBA" id="ARBA00022737"/>
    </source>
</evidence>
<feature type="compositionally biased region" description="Low complexity" evidence="7">
    <location>
        <begin position="82"/>
        <end position="105"/>
    </location>
</feature>
<dbReference type="InterPro" id="IPR036236">
    <property type="entry name" value="Znf_C2H2_sf"/>
</dbReference>
<keyword evidence="4" id="KW-0863">Zinc-finger</keyword>
<feature type="compositionally biased region" description="Low complexity" evidence="7">
    <location>
        <begin position="358"/>
        <end position="377"/>
    </location>
</feature>
<keyword evidence="9" id="KW-1185">Reference proteome</keyword>
<dbReference type="SUPFAM" id="SSF57667">
    <property type="entry name" value="beta-beta-alpha zinc fingers"/>
    <property type="match status" value="1"/>
</dbReference>
<evidence type="ECO:0000256" key="2">
    <source>
        <dbReference type="ARBA" id="ARBA00022723"/>
    </source>
</evidence>
<dbReference type="InParanoid" id="T1HVA4"/>
<accession>T1HVA4</accession>
<dbReference type="Proteomes" id="UP000015103">
    <property type="component" value="Unassembled WGS sequence"/>
</dbReference>
<feature type="region of interest" description="Disordered" evidence="7">
    <location>
        <begin position="1"/>
        <end position="22"/>
    </location>
</feature>
<dbReference type="InterPro" id="IPR013087">
    <property type="entry name" value="Znf_C2H2_type"/>
</dbReference>
<evidence type="ECO:0000313" key="8">
    <source>
        <dbReference type="EnsemblMetazoa" id="RPRC007974-PA"/>
    </source>
</evidence>
<feature type="region of interest" description="Disordered" evidence="7">
    <location>
        <begin position="82"/>
        <end position="118"/>
    </location>
</feature>
<evidence type="ECO:0000256" key="7">
    <source>
        <dbReference type="SAM" id="MobiDB-lite"/>
    </source>
</evidence>
<dbReference type="GO" id="GO:0008270">
    <property type="term" value="F:zinc ion binding"/>
    <property type="evidence" value="ECO:0007669"/>
    <property type="project" value="UniProtKB-KW"/>
</dbReference>
<proteinExistence type="predicted"/>
<keyword evidence="6" id="KW-0539">Nucleus</keyword>
<keyword evidence="5" id="KW-0862">Zinc</keyword>
<protein>
    <submittedName>
        <fullName evidence="8">C2H2-type domain-containing protein</fullName>
    </submittedName>
</protein>
<feature type="region of interest" description="Disordered" evidence="7">
    <location>
        <begin position="333"/>
        <end position="379"/>
    </location>
</feature>
<name>T1HVA4_RHOPR</name>
<dbReference type="PANTHER" id="PTHR24394:SF29">
    <property type="entry name" value="MYONEURIN"/>
    <property type="match status" value="1"/>
</dbReference>
<evidence type="ECO:0000313" key="9">
    <source>
        <dbReference type="Proteomes" id="UP000015103"/>
    </source>
</evidence>
<dbReference type="GO" id="GO:0000981">
    <property type="term" value="F:DNA-binding transcription factor activity, RNA polymerase II-specific"/>
    <property type="evidence" value="ECO:0007669"/>
    <property type="project" value="TreeGrafter"/>
</dbReference>
<keyword evidence="2" id="KW-0479">Metal-binding</keyword>
<dbReference type="EMBL" id="ACPB03007610">
    <property type="status" value="NOT_ANNOTATED_CDS"/>
    <property type="molecule type" value="Genomic_DNA"/>
</dbReference>
<dbReference type="SMART" id="SM00355">
    <property type="entry name" value="ZnF_C2H2"/>
    <property type="match status" value="3"/>
</dbReference>
<dbReference type="PROSITE" id="PS50157">
    <property type="entry name" value="ZINC_FINGER_C2H2_2"/>
    <property type="match status" value="1"/>
</dbReference>
<keyword evidence="3" id="KW-0677">Repeat</keyword>
<dbReference type="EnsemblMetazoa" id="RPRC007974-RA">
    <property type="protein sequence ID" value="RPRC007974-PA"/>
    <property type="gene ID" value="RPRC007974"/>
</dbReference>
<comment type="subcellular location">
    <subcellularLocation>
        <location evidence="1">Nucleus</location>
    </subcellularLocation>
</comment>
<feature type="compositionally biased region" description="Polar residues" evidence="7">
    <location>
        <begin position="1"/>
        <end position="15"/>
    </location>
</feature>
<evidence type="ECO:0000256" key="5">
    <source>
        <dbReference type="ARBA" id="ARBA00022833"/>
    </source>
</evidence>
<dbReference type="HOGENOM" id="CLU_677211_0_0_1"/>
<sequence>TCTKSTSTQLSSAPTQPRLPPDVSVFATTRNPNNAADSKTVQQWSLTSLVKQVKGCLSPKHQPQHHPILEEVNQLTAQRNRLNQQQRSNQLTKQQQQVIGGQQLKSSPKRKSSLTKEPPQYNHVALHHLEPEIDIVEGDNVLSSEGTFIFNMDSFFNVDLPNNDMIYSCDICSAVYQHPHRLKKHYLRLHIARKYIAKRDLDAFNIDSKSEYNEEDSDVEKGSAKMEETMSNDSEIKLVFRCHTCRKCVATKAELKSHLTDHPPLVDLKKQVVKGVKNYKCDYCSVFFKWKKMFLKHKKNCRLQPSIQGTTIPAPATTTEPLTTFSQIVAKPQAEIEKPKKTSKTSLTSTANTAPVNTAKSSTTTTTTTTATTSVSKATEKVSATSRSFKISATSTVNPTAATTTVL</sequence>
<organism evidence="8 9">
    <name type="scientific">Rhodnius prolixus</name>
    <name type="common">Triatomid bug</name>
    <dbReference type="NCBI Taxonomy" id="13249"/>
    <lineage>
        <taxon>Eukaryota</taxon>
        <taxon>Metazoa</taxon>
        <taxon>Ecdysozoa</taxon>
        <taxon>Arthropoda</taxon>
        <taxon>Hexapoda</taxon>
        <taxon>Insecta</taxon>
        <taxon>Pterygota</taxon>
        <taxon>Neoptera</taxon>
        <taxon>Paraneoptera</taxon>
        <taxon>Hemiptera</taxon>
        <taxon>Heteroptera</taxon>
        <taxon>Panheteroptera</taxon>
        <taxon>Cimicomorpha</taxon>
        <taxon>Reduviidae</taxon>
        <taxon>Triatominae</taxon>
        <taxon>Rhodnius</taxon>
    </lineage>
</organism>
<evidence type="ECO:0000256" key="1">
    <source>
        <dbReference type="ARBA" id="ARBA00004123"/>
    </source>
</evidence>
<dbReference type="AlphaFoldDB" id="T1HVA4"/>
<dbReference type="VEuPathDB" id="VectorBase:RPRC007974"/>
<dbReference type="PANTHER" id="PTHR24394">
    <property type="entry name" value="ZINC FINGER PROTEIN"/>
    <property type="match status" value="1"/>
</dbReference>
<evidence type="ECO:0000256" key="4">
    <source>
        <dbReference type="ARBA" id="ARBA00022771"/>
    </source>
</evidence>
<dbReference type="GO" id="GO:0005634">
    <property type="term" value="C:nucleus"/>
    <property type="evidence" value="ECO:0007669"/>
    <property type="project" value="UniProtKB-SubCell"/>
</dbReference>
<dbReference type="STRING" id="13249.T1HVA4"/>
<evidence type="ECO:0000256" key="6">
    <source>
        <dbReference type="ARBA" id="ARBA00023242"/>
    </source>
</evidence>
<dbReference type="Gene3D" id="3.30.160.60">
    <property type="entry name" value="Classic Zinc Finger"/>
    <property type="match status" value="1"/>
</dbReference>
<reference evidence="8" key="1">
    <citation type="submission" date="2015-05" db="UniProtKB">
        <authorList>
            <consortium name="EnsemblMetazoa"/>
        </authorList>
    </citation>
    <scope>IDENTIFICATION</scope>
</reference>